<protein>
    <submittedName>
        <fullName evidence="2">Stage II sporulation protein M</fullName>
    </submittedName>
</protein>
<evidence type="ECO:0000313" key="3">
    <source>
        <dbReference type="Proteomes" id="UP001589844"/>
    </source>
</evidence>
<proteinExistence type="predicted"/>
<keyword evidence="1" id="KW-0812">Transmembrane</keyword>
<feature type="transmembrane region" description="Helical" evidence="1">
    <location>
        <begin position="304"/>
        <end position="322"/>
    </location>
</feature>
<feature type="transmembrane region" description="Helical" evidence="1">
    <location>
        <begin position="271"/>
        <end position="292"/>
    </location>
</feature>
<dbReference type="PANTHER" id="PTHR35337:SF1">
    <property type="entry name" value="SLR1478 PROTEIN"/>
    <property type="match status" value="1"/>
</dbReference>
<sequence>MKQKQFEIQNEALWDQINSILEQKNQKKKPKKDSTPAVALHEFPALYRRLCQNLALALQRGYSPALTDYLQKMVGDCHQLLYGTAVERPMTLHRWLLREFPQRVREEWRLLLFINLAFWGVGIVVGLLVWFQPEMAYSFVSPDKLEKMRQMYMSDKIGVGRGAEGDFAMFGMYIWNNISIDFRTFGAGVFGGLPALYIMGVNGLSMGAVASWLSADLATRHNFWSFVITHGSFEIVGMLLSGVGGMRLGLSLIHPGRLSRRRALYAASQRMFPVLVGASILTFIAAFFEAFWSASPVIPHAVKYAVGALCWLLVIAFFIFAGRARS</sequence>
<feature type="transmembrane region" description="Helical" evidence="1">
    <location>
        <begin position="110"/>
        <end position="131"/>
    </location>
</feature>
<keyword evidence="1" id="KW-1133">Transmembrane helix</keyword>
<evidence type="ECO:0000313" key="2">
    <source>
        <dbReference type="EMBL" id="MFC0351530.1"/>
    </source>
</evidence>
<feature type="transmembrane region" description="Helical" evidence="1">
    <location>
        <begin position="157"/>
        <end position="175"/>
    </location>
</feature>
<dbReference type="EMBL" id="JBHLXJ010000018">
    <property type="protein sequence ID" value="MFC0351530.1"/>
    <property type="molecule type" value="Genomic_DNA"/>
</dbReference>
<organism evidence="2 3">
    <name type="scientific">Undibacterium danionis</name>
    <dbReference type="NCBI Taxonomy" id="1812100"/>
    <lineage>
        <taxon>Bacteria</taxon>
        <taxon>Pseudomonadati</taxon>
        <taxon>Pseudomonadota</taxon>
        <taxon>Betaproteobacteria</taxon>
        <taxon>Burkholderiales</taxon>
        <taxon>Oxalobacteraceae</taxon>
        <taxon>Undibacterium</taxon>
    </lineage>
</organism>
<feature type="transmembrane region" description="Helical" evidence="1">
    <location>
        <begin position="187"/>
        <end position="211"/>
    </location>
</feature>
<feature type="transmembrane region" description="Helical" evidence="1">
    <location>
        <begin position="223"/>
        <end position="250"/>
    </location>
</feature>
<reference evidence="2 3" key="1">
    <citation type="submission" date="2024-09" db="EMBL/GenBank/DDBJ databases">
        <authorList>
            <person name="Sun Q."/>
            <person name="Mori K."/>
        </authorList>
    </citation>
    <scope>NUCLEOTIDE SEQUENCE [LARGE SCALE GENOMIC DNA]</scope>
    <source>
        <strain evidence="2 3">CCM 8677</strain>
    </source>
</reference>
<name>A0ABV6II64_9BURK</name>
<accession>A0ABV6II64</accession>
<gene>
    <name evidence="2" type="ORF">ACFFJH_17040</name>
</gene>
<dbReference type="Pfam" id="PF01944">
    <property type="entry name" value="SpoIIM"/>
    <property type="match status" value="1"/>
</dbReference>
<dbReference type="PANTHER" id="PTHR35337">
    <property type="entry name" value="SLR1478 PROTEIN"/>
    <property type="match status" value="1"/>
</dbReference>
<comment type="caution">
    <text evidence="2">The sequence shown here is derived from an EMBL/GenBank/DDBJ whole genome shotgun (WGS) entry which is preliminary data.</text>
</comment>
<dbReference type="Proteomes" id="UP001589844">
    <property type="component" value="Unassembled WGS sequence"/>
</dbReference>
<dbReference type="InterPro" id="IPR002798">
    <property type="entry name" value="SpoIIM-like"/>
</dbReference>
<dbReference type="RefSeq" id="WP_390214142.1">
    <property type="nucleotide sequence ID" value="NZ_JBHLXJ010000018.1"/>
</dbReference>
<keyword evidence="1" id="KW-0472">Membrane</keyword>
<keyword evidence="3" id="KW-1185">Reference proteome</keyword>
<evidence type="ECO:0000256" key="1">
    <source>
        <dbReference type="SAM" id="Phobius"/>
    </source>
</evidence>